<dbReference type="NCBIfam" id="TIGR01420">
    <property type="entry name" value="pilT_fam"/>
    <property type="match status" value="1"/>
</dbReference>
<dbReference type="OrthoDB" id="9808272at2"/>
<dbReference type="PANTHER" id="PTHR30486:SF16">
    <property type="entry name" value="TWITCHING MOTILITY PROTEIN PILT"/>
    <property type="match status" value="1"/>
</dbReference>
<dbReference type="Proteomes" id="UP000251213">
    <property type="component" value="Unassembled WGS sequence"/>
</dbReference>
<dbReference type="InterPro" id="IPR027417">
    <property type="entry name" value="P-loop_NTPase"/>
</dbReference>
<dbReference type="InterPro" id="IPR001482">
    <property type="entry name" value="T2SS/T4SS_dom"/>
</dbReference>
<dbReference type="SUPFAM" id="SSF52540">
    <property type="entry name" value="P-loop containing nucleoside triphosphate hydrolases"/>
    <property type="match status" value="1"/>
</dbReference>
<dbReference type="Gene3D" id="3.40.50.300">
    <property type="entry name" value="P-loop containing nucleotide triphosphate hydrolases"/>
    <property type="match status" value="1"/>
</dbReference>
<feature type="domain" description="AAA+ ATPase" evidence="2">
    <location>
        <begin position="153"/>
        <end position="287"/>
    </location>
</feature>
<reference evidence="3 4" key="1">
    <citation type="submission" date="2018-06" db="EMBL/GenBank/DDBJ databases">
        <title>Thermoflavimicrobium daqus sp. nov., a thermophilic microbe isolated from Moutai-flavour Daqu.</title>
        <authorList>
            <person name="Wang X."/>
            <person name="Zhou H."/>
        </authorList>
    </citation>
    <scope>NUCLEOTIDE SEQUENCE [LARGE SCALE GENOMIC DNA]</scope>
    <source>
        <strain evidence="3 4">FBKL4.011</strain>
    </source>
</reference>
<dbReference type="SMART" id="SM00382">
    <property type="entry name" value="AAA"/>
    <property type="match status" value="1"/>
</dbReference>
<name>A0A364K8N5_9BACL</name>
<dbReference type="Pfam" id="PF00437">
    <property type="entry name" value="T2SSE"/>
    <property type="match status" value="1"/>
</dbReference>
<dbReference type="GO" id="GO:0016887">
    <property type="term" value="F:ATP hydrolysis activity"/>
    <property type="evidence" value="ECO:0007669"/>
    <property type="project" value="InterPro"/>
</dbReference>
<organism evidence="3 4">
    <name type="scientific">Thermoflavimicrobium daqui</name>
    <dbReference type="NCBI Taxonomy" id="2137476"/>
    <lineage>
        <taxon>Bacteria</taxon>
        <taxon>Bacillati</taxon>
        <taxon>Bacillota</taxon>
        <taxon>Bacilli</taxon>
        <taxon>Bacillales</taxon>
        <taxon>Thermoactinomycetaceae</taxon>
        <taxon>Thermoflavimicrobium</taxon>
    </lineage>
</organism>
<dbReference type="InterPro" id="IPR003593">
    <property type="entry name" value="AAA+_ATPase"/>
</dbReference>
<dbReference type="GO" id="GO:0005524">
    <property type="term" value="F:ATP binding"/>
    <property type="evidence" value="ECO:0007669"/>
    <property type="project" value="InterPro"/>
</dbReference>
<reference evidence="3 4" key="2">
    <citation type="submission" date="2018-06" db="EMBL/GenBank/DDBJ databases">
        <authorList>
            <person name="Zhirakovskaya E."/>
        </authorList>
    </citation>
    <scope>NUCLEOTIDE SEQUENCE [LARGE SCALE GENOMIC DNA]</scope>
    <source>
        <strain evidence="3 4">FBKL4.011</strain>
    </source>
</reference>
<proteinExistence type="inferred from homology"/>
<dbReference type="PANTHER" id="PTHR30486">
    <property type="entry name" value="TWITCHING MOTILITY PROTEIN PILT"/>
    <property type="match status" value="1"/>
</dbReference>
<dbReference type="AlphaFoldDB" id="A0A364K8N5"/>
<evidence type="ECO:0000313" key="3">
    <source>
        <dbReference type="EMBL" id="RAL26657.1"/>
    </source>
</evidence>
<dbReference type="CDD" id="cd01131">
    <property type="entry name" value="PilT"/>
    <property type="match status" value="1"/>
</dbReference>
<evidence type="ECO:0000256" key="1">
    <source>
        <dbReference type="ARBA" id="ARBA00006611"/>
    </source>
</evidence>
<comment type="caution">
    <text evidence="3">The sequence shown here is derived from an EMBL/GenBank/DDBJ whole genome shotgun (WGS) entry which is preliminary data.</text>
</comment>
<gene>
    <name evidence="3" type="ORF">DL897_00995</name>
</gene>
<accession>A0A364K8N5</accession>
<comment type="similarity">
    <text evidence="1">Belongs to the GSP E family.</text>
</comment>
<keyword evidence="4" id="KW-1185">Reference proteome</keyword>
<sequence>MVSSILLKYCKRKLVKVSIRYIRKKVSLGGVILSIFDLIEMAYQSHASDLHISDFSAWMRIQGQLVPIESVHMTFTDIEDFLTQTLHPQEIQKFNKRKEIDASLVSPIGIRCRLHIYFQKGLPSLSIRLFSQEIPKPMDIGIPDILLNLIHQEQGLLLVAGPTGSGKTTTLASLLDHLNQHDSLRIITLEDPIEYIHTPRRSMIEQREIGLDTESFLQGIRTALRQDPDVIYIGELRDYETIHAAIRAAEAGRLVMATLHTGRAMSAIHRMIDAFPASKQSQIRSQLAFGLIAVISQRLLPLRNSSHQRVAAFEVLLNTPAVSHLIRTDQLHQIESLMQAGKGQGMQSLETAYQQLIDAGLIDIDLDKGRMRYGS</sequence>
<evidence type="ECO:0000313" key="4">
    <source>
        <dbReference type="Proteomes" id="UP000251213"/>
    </source>
</evidence>
<protein>
    <submittedName>
        <fullName evidence="3">Type IV pili twitching motility protein PilT</fullName>
    </submittedName>
</protein>
<dbReference type="Gene3D" id="3.30.450.90">
    <property type="match status" value="1"/>
</dbReference>
<dbReference type="EMBL" id="QJKK01000001">
    <property type="protein sequence ID" value="RAL26657.1"/>
    <property type="molecule type" value="Genomic_DNA"/>
</dbReference>
<dbReference type="InterPro" id="IPR006321">
    <property type="entry name" value="PilT/PilU"/>
</dbReference>
<evidence type="ECO:0000259" key="2">
    <source>
        <dbReference type="SMART" id="SM00382"/>
    </source>
</evidence>
<dbReference type="InterPro" id="IPR050921">
    <property type="entry name" value="T4SS_GSP_E_ATPase"/>
</dbReference>